<accession>B9RD85</accession>
<gene>
    <name evidence="1" type="ORF">RCOM_1610990</name>
</gene>
<keyword evidence="2" id="KW-1185">Reference proteome</keyword>
<evidence type="ECO:0000313" key="1">
    <source>
        <dbReference type="EMBL" id="EEF50343.1"/>
    </source>
</evidence>
<dbReference type="EMBL" id="EQ973775">
    <property type="protein sequence ID" value="EEF50343.1"/>
    <property type="molecule type" value="Genomic_DNA"/>
</dbReference>
<sequence length="69" mass="7377">MMAKVGPSDANIFKNFESQWGRPGKACFESQNGGAGWVTSAARLSNQLGCVAVCLPLSYQTFSSYILNA</sequence>
<dbReference type="AlphaFoldDB" id="B9RD85"/>
<dbReference type="InParanoid" id="B9RD85"/>
<dbReference type="Proteomes" id="UP000008311">
    <property type="component" value="Unassembled WGS sequence"/>
</dbReference>
<name>B9RD85_RICCO</name>
<proteinExistence type="predicted"/>
<reference evidence="2" key="1">
    <citation type="journal article" date="2010" name="Nat. Biotechnol.">
        <title>Draft genome sequence of the oilseed species Ricinus communis.</title>
        <authorList>
            <person name="Chan A.P."/>
            <person name="Crabtree J."/>
            <person name="Zhao Q."/>
            <person name="Lorenzi H."/>
            <person name="Orvis J."/>
            <person name="Puiu D."/>
            <person name="Melake-Berhan A."/>
            <person name="Jones K.M."/>
            <person name="Redman J."/>
            <person name="Chen G."/>
            <person name="Cahoon E.B."/>
            <person name="Gedil M."/>
            <person name="Stanke M."/>
            <person name="Haas B.J."/>
            <person name="Wortman J.R."/>
            <person name="Fraser-Liggett C.M."/>
            <person name="Ravel J."/>
            <person name="Rabinowicz P.D."/>
        </authorList>
    </citation>
    <scope>NUCLEOTIDE SEQUENCE [LARGE SCALE GENOMIC DNA]</scope>
    <source>
        <strain evidence="2">cv. Hale</strain>
    </source>
</reference>
<evidence type="ECO:0000313" key="2">
    <source>
        <dbReference type="Proteomes" id="UP000008311"/>
    </source>
</evidence>
<organism evidence="1 2">
    <name type="scientific">Ricinus communis</name>
    <name type="common">Castor bean</name>
    <dbReference type="NCBI Taxonomy" id="3988"/>
    <lineage>
        <taxon>Eukaryota</taxon>
        <taxon>Viridiplantae</taxon>
        <taxon>Streptophyta</taxon>
        <taxon>Embryophyta</taxon>
        <taxon>Tracheophyta</taxon>
        <taxon>Spermatophyta</taxon>
        <taxon>Magnoliopsida</taxon>
        <taxon>eudicotyledons</taxon>
        <taxon>Gunneridae</taxon>
        <taxon>Pentapetalae</taxon>
        <taxon>rosids</taxon>
        <taxon>fabids</taxon>
        <taxon>Malpighiales</taxon>
        <taxon>Euphorbiaceae</taxon>
        <taxon>Acalyphoideae</taxon>
        <taxon>Acalypheae</taxon>
        <taxon>Ricinus</taxon>
    </lineage>
</organism>
<protein>
    <submittedName>
        <fullName evidence="1">Uncharacterized protein</fullName>
    </submittedName>
</protein>